<dbReference type="AlphaFoldDB" id="A0A6H1ZYJ6"/>
<name>A0A6H1ZYJ6_9ZZZZ</name>
<evidence type="ECO:0000259" key="1">
    <source>
        <dbReference type="SMART" id="SM00507"/>
    </source>
</evidence>
<reference evidence="2" key="1">
    <citation type="submission" date="2020-03" db="EMBL/GenBank/DDBJ databases">
        <title>The deep terrestrial virosphere.</title>
        <authorList>
            <person name="Holmfeldt K."/>
            <person name="Nilsson E."/>
            <person name="Simone D."/>
            <person name="Lopez-Fernandez M."/>
            <person name="Wu X."/>
            <person name="de Brujin I."/>
            <person name="Lundin D."/>
            <person name="Andersson A."/>
            <person name="Bertilsson S."/>
            <person name="Dopson M."/>
        </authorList>
    </citation>
    <scope>NUCLEOTIDE SEQUENCE</scope>
    <source>
        <strain evidence="2">TM448A02821</strain>
    </source>
</reference>
<protein>
    <recommendedName>
        <fullName evidence="1">HNH nuclease domain-containing protein</fullName>
    </recommendedName>
</protein>
<dbReference type="InterPro" id="IPR003615">
    <property type="entry name" value="HNH_nuc"/>
</dbReference>
<accession>A0A6H1ZYJ6</accession>
<organism evidence="2">
    <name type="scientific">viral metagenome</name>
    <dbReference type="NCBI Taxonomy" id="1070528"/>
    <lineage>
        <taxon>unclassified sequences</taxon>
        <taxon>metagenomes</taxon>
        <taxon>organismal metagenomes</taxon>
    </lineage>
</organism>
<sequence>MKQYTKQCKACKSKFVKSKNCSLKEWKTKRKFCSFKCYWKYSIGYKRPQTVKNCISQTMKTKGISPIKKWIKGINSPYITFGEDHWNWKGGISVNPYPKEFNKKLKLKIRQRDNFQCILCGKTEREELEELNRVLSVNHIDFDKNNCKENNLNTLCQRCNIKINREREYWTNYFQT</sequence>
<feature type="domain" description="HNH nuclease" evidence="1">
    <location>
        <begin position="104"/>
        <end position="161"/>
    </location>
</feature>
<dbReference type="SMART" id="SM00507">
    <property type="entry name" value="HNHc"/>
    <property type="match status" value="1"/>
</dbReference>
<gene>
    <name evidence="2" type="ORF">TM448A02821_0002</name>
</gene>
<evidence type="ECO:0000313" key="2">
    <source>
        <dbReference type="EMBL" id="QJA52578.1"/>
    </source>
</evidence>
<proteinExistence type="predicted"/>
<dbReference type="EMBL" id="MT144351">
    <property type="protein sequence ID" value="QJA52578.1"/>
    <property type="molecule type" value="Genomic_DNA"/>
</dbReference>